<dbReference type="Proteomes" id="UP000240883">
    <property type="component" value="Unassembled WGS sequence"/>
</dbReference>
<dbReference type="PANTHER" id="PTHR24148:SF73">
    <property type="entry name" value="HET DOMAIN PROTEIN (AFU_ORTHOLOGUE AFUA_8G01020)"/>
    <property type="match status" value="1"/>
</dbReference>
<dbReference type="OrthoDB" id="4850726at2759"/>
<dbReference type="PANTHER" id="PTHR24148">
    <property type="entry name" value="ANKYRIN REPEAT DOMAIN-CONTAINING PROTEIN 39 HOMOLOG-RELATED"/>
    <property type="match status" value="1"/>
</dbReference>
<proteinExistence type="predicted"/>
<accession>A0A2T2N4N6</accession>
<dbReference type="EMBL" id="KZ678149">
    <property type="protein sequence ID" value="PSN60391.1"/>
    <property type="molecule type" value="Genomic_DNA"/>
</dbReference>
<dbReference type="InterPro" id="IPR052895">
    <property type="entry name" value="HetReg/Transcr_Mod"/>
</dbReference>
<evidence type="ECO:0000313" key="3">
    <source>
        <dbReference type="Proteomes" id="UP000240883"/>
    </source>
</evidence>
<evidence type="ECO:0000313" key="2">
    <source>
        <dbReference type="EMBL" id="PSN60391.1"/>
    </source>
</evidence>
<dbReference type="AlphaFoldDB" id="A0A2T2N4N6"/>
<reference evidence="2 3" key="1">
    <citation type="journal article" date="2018" name="Front. Microbiol.">
        <title>Genome-Wide Analysis of Corynespora cassiicola Leaf Fall Disease Putative Effectors.</title>
        <authorList>
            <person name="Lopez D."/>
            <person name="Ribeiro S."/>
            <person name="Label P."/>
            <person name="Fumanal B."/>
            <person name="Venisse J.S."/>
            <person name="Kohler A."/>
            <person name="de Oliveira R.R."/>
            <person name="Labutti K."/>
            <person name="Lipzen A."/>
            <person name="Lail K."/>
            <person name="Bauer D."/>
            <person name="Ohm R.A."/>
            <person name="Barry K.W."/>
            <person name="Spatafora J."/>
            <person name="Grigoriev I.V."/>
            <person name="Martin F.M."/>
            <person name="Pujade-Renaud V."/>
        </authorList>
    </citation>
    <scope>NUCLEOTIDE SEQUENCE [LARGE SCALE GENOMIC DNA]</scope>
    <source>
        <strain evidence="2 3">Philippines</strain>
    </source>
</reference>
<organism evidence="2 3">
    <name type="scientific">Corynespora cassiicola Philippines</name>
    <dbReference type="NCBI Taxonomy" id="1448308"/>
    <lineage>
        <taxon>Eukaryota</taxon>
        <taxon>Fungi</taxon>
        <taxon>Dikarya</taxon>
        <taxon>Ascomycota</taxon>
        <taxon>Pezizomycotina</taxon>
        <taxon>Dothideomycetes</taxon>
        <taxon>Pleosporomycetidae</taxon>
        <taxon>Pleosporales</taxon>
        <taxon>Corynesporascaceae</taxon>
        <taxon>Corynespora</taxon>
    </lineage>
</organism>
<protein>
    <submittedName>
        <fullName evidence="2">HET-domain-containing protein</fullName>
    </submittedName>
</protein>
<dbReference type="InterPro" id="IPR010730">
    <property type="entry name" value="HET"/>
</dbReference>
<dbReference type="Pfam" id="PF26639">
    <property type="entry name" value="Het-6_barrel"/>
    <property type="match status" value="1"/>
</dbReference>
<gene>
    <name evidence="2" type="ORF">BS50DRAFT_208967</name>
</gene>
<sequence>MLYKQLVADEIRLITIHPSADQDDQVQCTLEHFNISDEFYTDEHLASLQKEYENHGIRPSQLRSLSQDWVLVNSPNASATSNLPRFRYRWGDYMALSYTWGDPAITRRILVNGIKMDVTENLDAALRVLRTQPYIKNGWKIWIDALCINQQDIIERATQVKRMRDIYHRAITPVVWLGPSSPDSQQAIQLIKAIARDDDLQNPNSLSSVLHNDQAVFGDGSWKAFHEFALRRFWSRAWILQEISLGKADMPVLCGEETVRWIDIHRVFKLLNRTDETINVYMQRELESAGRQLDKRIFETLGVVEEIEVFKREMAADDSVDLFRVMGLSRLVAATDPRDKAYGLLALMDQELARRIQPNYKASVEEVYTDFAKLAIDVSKTLEVIRCVGATGMYSLPSWVPDWTSARMLGSLGDEPHNACGSTTAQISYAEPGALTCRGFIVDTFDGMGCIWQDESGRGWPKSTVQQSKNTLNAYGSFENMREAIWRTLVANRNVQVERLTKDWSSLLAVPALVKAQGTLPNEDLEVLASSHFAKYCNWFFEGNADFLVAGEKMSTYLLSEPSFAEISPSDLRDALIARDRINLSRRLFTTKKGYVGMARQDVLLTDIICILYGCSMPVLLRRINNGYQLVGECYVHGLMEGGALDLLQGNNVSDAEFTLR</sequence>
<feature type="domain" description="Heterokaryon incompatibility" evidence="1">
    <location>
        <begin position="93"/>
        <end position="242"/>
    </location>
</feature>
<keyword evidence="3" id="KW-1185">Reference proteome</keyword>
<evidence type="ECO:0000259" key="1">
    <source>
        <dbReference type="Pfam" id="PF06985"/>
    </source>
</evidence>
<dbReference type="Pfam" id="PF06985">
    <property type="entry name" value="HET"/>
    <property type="match status" value="1"/>
</dbReference>
<name>A0A2T2N4N6_CORCC</name>